<accession>N1QWJ5</accession>
<comment type="similarity">
    <text evidence="1">Belongs to the peptidase S10 family.</text>
</comment>
<dbReference type="AlphaFoldDB" id="N1QWJ5"/>
<dbReference type="EnsemblPlants" id="EMT14018">
    <property type="protein sequence ID" value="EMT14018"/>
    <property type="gene ID" value="F775_27438"/>
</dbReference>
<name>N1QWJ5_AEGTA</name>
<evidence type="ECO:0000256" key="1">
    <source>
        <dbReference type="ARBA" id="ARBA00009431"/>
    </source>
</evidence>
<organism evidence="2">
    <name type="scientific">Aegilops tauschii</name>
    <name type="common">Tausch's goatgrass</name>
    <name type="synonym">Aegilops squarrosa</name>
    <dbReference type="NCBI Taxonomy" id="37682"/>
    <lineage>
        <taxon>Eukaryota</taxon>
        <taxon>Viridiplantae</taxon>
        <taxon>Streptophyta</taxon>
        <taxon>Embryophyta</taxon>
        <taxon>Tracheophyta</taxon>
        <taxon>Spermatophyta</taxon>
        <taxon>Magnoliopsida</taxon>
        <taxon>Liliopsida</taxon>
        <taxon>Poales</taxon>
        <taxon>Poaceae</taxon>
        <taxon>BOP clade</taxon>
        <taxon>Pooideae</taxon>
        <taxon>Triticodae</taxon>
        <taxon>Triticeae</taxon>
        <taxon>Triticinae</taxon>
        <taxon>Aegilops</taxon>
    </lineage>
</organism>
<dbReference type="Gene3D" id="3.40.50.1820">
    <property type="entry name" value="alpha/beta hydrolase"/>
    <property type="match status" value="1"/>
</dbReference>
<dbReference type="GO" id="GO:0004185">
    <property type="term" value="F:serine-type carboxypeptidase activity"/>
    <property type="evidence" value="ECO:0007669"/>
    <property type="project" value="InterPro"/>
</dbReference>
<dbReference type="ExpressionAtlas" id="N1QWJ5">
    <property type="expression patterns" value="baseline"/>
</dbReference>
<sequence length="113" mass="12298">MAAPSAVGCFLGLAFLLCGAARGAPQLDAEAARQQAADRVGRLPGQPAVKFAQYAGYVTVNEAHGRALFYWFFEATAGAAKKPLVLWLNGDEHIDFSERRIFKSLSKEVLEKR</sequence>
<dbReference type="SUPFAM" id="SSF53474">
    <property type="entry name" value="alpha/beta-Hydrolases"/>
    <property type="match status" value="1"/>
</dbReference>
<dbReference type="GO" id="GO:0006508">
    <property type="term" value="P:proteolysis"/>
    <property type="evidence" value="ECO:0007669"/>
    <property type="project" value="InterPro"/>
</dbReference>
<proteinExistence type="inferred from homology"/>
<dbReference type="InterPro" id="IPR029058">
    <property type="entry name" value="AB_hydrolase_fold"/>
</dbReference>
<dbReference type="Pfam" id="PF00450">
    <property type="entry name" value="Peptidase_S10"/>
    <property type="match status" value="1"/>
</dbReference>
<reference evidence="2" key="1">
    <citation type="submission" date="2015-06" db="UniProtKB">
        <authorList>
            <consortium name="EnsemblPlants"/>
        </authorList>
    </citation>
    <scope>IDENTIFICATION</scope>
</reference>
<evidence type="ECO:0000313" key="2">
    <source>
        <dbReference type="EnsemblPlants" id="EMT14018"/>
    </source>
</evidence>
<dbReference type="InterPro" id="IPR001563">
    <property type="entry name" value="Peptidase_S10"/>
</dbReference>
<protein>
    <submittedName>
        <fullName evidence="2">Serine carboxypeptidase-like 34</fullName>
    </submittedName>
</protein>